<dbReference type="Pfam" id="PF08350">
    <property type="entry name" value="FilR1_middle"/>
    <property type="match status" value="1"/>
</dbReference>
<dbReference type="InterPro" id="IPR036390">
    <property type="entry name" value="WH_DNA-bd_sf"/>
</dbReference>
<reference evidence="3 4" key="1">
    <citation type="journal article" date="2011" name="Appl. Environ. Microbiol.">
        <title>Methanogenic archaea isolated from Taiwan's Chelungpu fault.</title>
        <authorList>
            <person name="Wu S.Y."/>
            <person name="Lai M.C."/>
        </authorList>
    </citation>
    <scope>NUCLEOTIDE SEQUENCE [LARGE SCALE GENOMIC DNA]</scope>
    <source>
        <strain evidence="3 4">St545Mb</strain>
    </source>
</reference>
<feature type="domain" description="HVO-A0261-like N-terminal" evidence="2">
    <location>
        <begin position="9"/>
        <end position="85"/>
    </location>
</feature>
<dbReference type="SUPFAM" id="SSF46785">
    <property type="entry name" value="Winged helix' DNA-binding domain"/>
    <property type="match status" value="1"/>
</dbReference>
<protein>
    <submittedName>
        <fullName evidence="3">Transcriptional regulator</fullName>
    </submittedName>
</protein>
<dbReference type="EMBL" id="JTEO01000005">
    <property type="protein sequence ID" value="MCQ6963309.1"/>
    <property type="molecule type" value="Genomic_DNA"/>
</dbReference>
<comment type="caution">
    <text evidence="3">The sequence shown here is derived from an EMBL/GenBank/DDBJ whole genome shotgun (WGS) entry which is preliminary data.</text>
</comment>
<evidence type="ECO:0000313" key="4">
    <source>
        <dbReference type="Proteomes" id="UP001206983"/>
    </source>
</evidence>
<name>A0AAE3HBW4_9EURY</name>
<dbReference type="InterPro" id="IPR013561">
    <property type="entry name" value="FilR1_middle_dom"/>
</dbReference>
<gene>
    <name evidence="3" type="ORF">PV02_09290</name>
</gene>
<organism evidence="3 4">
    <name type="scientific">Methanolobus chelungpuianus</name>
    <dbReference type="NCBI Taxonomy" id="502115"/>
    <lineage>
        <taxon>Archaea</taxon>
        <taxon>Methanobacteriati</taxon>
        <taxon>Methanobacteriota</taxon>
        <taxon>Stenosarchaea group</taxon>
        <taxon>Methanomicrobia</taxon>
        <taxon>Methanosarcinales</taxon>
        <taxon>Methanosarcinaceae</taxon>
        <taxon>Methanolobus</taxon>
    </lineage>
</organism>
<dbReference type="AlphaFoldDB" id="A0AAE3HBW4"/>
<feature type="domain" description="Methanogenesis regulatory protein FilR1 middle" evidence="1">
    <location>
        <begin position="136"/>
        <end position="252"/>
    </location>
</feature>
<evidence type="ECO:0000259" key="2">
    <source>
        <dbReference type="Pfam" id="PF25213"/>
    </source>
</evidence>
<dbReference type="RefSeq" id="WP_256623153.1">
    <property type="nucleotide sequence ID" value="NZ_JTEO01000005.1"/>
</dbReference>
<evidence type="ECO:0000259" key="1">
    <source>
        <dbReference type="Pfam" id="PF08350"/>
    </source>
</evidence>
<keyword evidence="4" id="KW-1185">Reference proteome</keyword>
<sequence length="259" mass="30502">MKKSLLDVVFMSEKRKGVLLLLQDEAREMETLLGSLNTTRQALLPQIRVLEDHYLVSHDRDTYELTTIGKLIADEMAPLVGTLEVLDIDIDYWGTHDFDFIPPGLLKRIKELRHCAIINPHLTELYSLHKTYHKDKTTEHVHSVGNIFYPDYQSRFTEMIDNKITIDYIISEDLLDKIRTDHPYFRSVIKSGYFNLYVYHQKMNFLFFTFDDYHIVINPLKNNGDIDTKYMLCSTEDALRWGKDLFDHYLENSTQITDI</sequence>
<evidence type="ECO:0000313" key="3">
    <source>
        <dbReference type="EMBL" id="MCQ6963309.1"/>
    </source>
</evidence>
<accession>A0AAE3HBW4</accession>
<dbReference type="InterPro" id="IPR057527">
    <property type="entry name" value="HVO_A0261-like_N"/>
</dbReference>
<dbReference type="InterPro" id="IPR016490">
    <property type="entry name" value="Tscrpt_reg_HTH_AF0396-typ3"/>
</dbReference>
<dbReference type="Pfam" id="PF25213">
    <property type="entry name" value="HVO_A0261_N"/>
    <property type="match status" value="1"/>
</dbReference>
<dbReference type="Proteomes" id="UP001206983">
    <property type="component" value="Unassembled WGS sequence"/>
</dbReference>
<dbReference type="PIRSF" id="PIRSF006692">
    <property type="entry name" value="TF_HTH_AF0396_prd"/>
    <property type="match status" value="1"/>
</dbReference>
<proteinExistence type="predicted"/>